<keyword evidence="2" id="KW-1185">Reference proteome</keyword>
<gene>
    <name evidence="1" type="ORF">CTRU02_207260</name>
</gene>
<dbReference type="Proteomes" id="UP000805649">
    <property type="component" value="Unassembled WGS sequence"/>
</dbReference>
<evidence type="ECO:0000313" key="2">
    <source>
        <dbReference type="Proteomes" id="UP000805649"/>
    </source>
</evidence>
<name>A0ACC3Z0D9_COLTU</name>
<comment type="caution">
    <text evidence="1">The sequence shown here is derived from an EMBL/GenBank/DDBJ whole genome shotgun (WGS) entry which is preliminary data.</text>
</comment>
<accession>A0ACC3Z0D9</accession>
<reference evidence="1 2" key="1">
    <citation type="journal article" date="2020" name="Phytopathology">
        <title>Genome Sequence Resources of Colletotrichum truncatum, C. plurivorum, C. musicola, and C. sojae: Four Species Pathogenic to Soybean (Glycine max).</title>
        <authorList>
            <person name="Rogerio F."/>
            <person name="Boufleur T.R."/>
            <person name="Ciampi-Guillardi M."/>
            <person name="Sukno S.A."/>
            <person name="Thon M.R."/>
            <person name="Massola Junior N.S."/>
            <person name="Baroncelli R."/>
        </authorList>
    </citation>
    <scope>NUCLEOTIDE SEQUENCE [LARGE SCALE GENOMIC DNA]</scope>
    <source>
        <strain evidence="1 2">CMES1059</strain>
    </source>
</reference>
<dbReference type="EMBL" id="VUJX02000004">
    <property type="protein sequence ID" value="KAL0937529.1"/>
    <property type="molecule type" value="Genomic_DNA"/>
</dbReference>
<proteinExistence type="predicted"/>
<evidence type="ECO:0000313" key="1">
    <source>
        <dbReference type="EMBL" id="KAL0937529.1"/>
    </source>
</evidence>
<organism evidence="1 2">
    <name type="scientific">Colletotrichum truncatum</name>
    <name type="common">Anthracnose fungus</name>
    <name type="synonym">Colletotrichum capsici</name>
    <dbReference type="NCBI Taxonomy" id="5467"/>
    <lineage>
        <taxon>Eukaryota</taxon>
        <taxon>Fungi</taxon>
        <taxon>Dikarya</taxon>
        <taxon>Ascomycota</taxon>
        <taxon>Pezizomycotina</taxon>
        <taxon>Sordariomycetes</taxon>
        <taxon>Hypocreomycetidae</taxon>
        <taxon>Glomerellales</taxon>
        <taxon>Glomerellaceae</taxon>
        <taxon>Colletotrichum</taxon>
        <taxon>Colletotrichum truncatum species complex</taxon>
    </lineage>
</organism>
<protein>
    <submittedName>
        <fullName evidence="1">Calcineurin-like phosphoesterase</fullName>
    </submittedName>
</protein>
<sequence length="627" mass="70910">MARNPSITMPRPSTLIAAAAALCWQIVSAAQPGAAPAVAAPMRDLTWGQLNFLHTTDTHGWHGGHLLEPQYSADWGDYVSFASHMRRKADEKGVDLLVIDTGDRVEGNGLYDASTPKGLFTYDVFREQTIDIICTGNHELYMADAAQREHDLTVPNFKENYIASNLDYIDPKTGERVPQAQRFRKFKTKNQGLEIIALGFLFDFTGNANNTVVQPVEDTLKEEWFKKLVREEKPDLFIVIGHVGLRMPEFKKIYTALRKENWNAPIAFFGGHAHVRDALSFDKEAFAMASGRYFETIGWMSIDNIKKAKSGEVSAEASVSFSRKYIDNNLFGLHHHTGLDEKTFPTEHGKNVSKMIEKARKALDLDYKYGCAPKDLWMDRAEYPGEDSIYTWLEKEVLPDVIHKEDRKGVPSLAIVNTGGIRFDIFKGPFTKDSTFIVSPFTSAFKYIPDVPYSVAKRVLDLLNSGGKIFEATHDVRFMNIPEMMYPKDDIVMAKTKTKTDEGEPRRLELRHESDQHRLSDENKAKPDLVSGYTTKDDIGSDGDDTEHSPISFYPVPNCIQTPIGFPKEGEPEKVDLVFIDFILQWVIVALKFSGGDYSDKDVLPWSDETLTYKMGEWIKENWKGDC</sequence>